<sequence length="1989" mass="222723">MFTLTPNLSNYFDIESKLISLGHLAGQLGGFVGESESVKKAVVNAIIAKINSNEELKHLYSSLVTNLSESVKPADQADDTDEISELSKLVTAEIQRLEQQLKQPNKHPNNLPSCPSPSADSDKLQSKLEALKKVNELCGFLTNLNNHPNEPKKLLENLCTGLEKFLGFNSDSKGYDGTGIVYSDLDRLCDGVMAFLYQVLKDVSEKQPYSVGKTILNDIVNELKKNLSTGRKGFEVIAQVAQRVRGYNERVKEGNERVKTVIGKLFDKINETGMWRKSINAMQASDNLNQAEEDVKSAAFMVKECLETTEVFTNALDIVHPDNRDMKNSINDLNTNLRDNVLNARMTIEHESERLAALSAKAWNDLAGMTNKTRDALNELKTNVTNEISDKVLKLVVLLNQKVLAIRNQLIEIERDLGHYIHQLENWMDKAKKLIDDVTNTHINAIINHGVGYVNHKKLEDIADEIRRGLNAARNHLNDMVTKALEQVKAMDAALKGDLYKVKQAIGEQVKKIQQEIRSLGNQFNGGSGTTPDSIEKIMKHIKEKIDDIEGHVGESRKPGSASGADASVQQNWDALKAKMTELLGDIYERSSAAKMNYLGKIEKGVTEYAALFKDTTGGNGFNKRVDEWVAEIITKEPVKGLLTEYVKQNRSIGFFNGYMSDKGPDRLRNHVTPILKLQITEKLQEIKPKITFGTKPNVEGYLSYVTDYLSEFSKNAMSKEDGIVTAISSVVQLDVQLVASADHRGHRKFYLELAVRATLSALTFIAKHIAYQLESFASTNTDLGTKLPAAIKQVKLISQQFDPGNSFGAKIDRALSSVQLEVKTLHRQLNSALEPGVSSASNAKFVDTAISDMNNVANDHIGTTPLPGGGTSNERISELGRNGFEKYKQQVNQDSLIQGNPEKFSGVLPAAIGEIRDHGFKVFEKMLTGTKPDEQHSIGHLEQMKSNLTNLIAAFSAAGKAIEANLGNLKEGNITNDLKIIRNQIDTLRTVDLGRIIKDATKFHSFATTQCEETVQTLTRHVDNEVESALSTLTTAARRNYVTSVKALLTAFADKVEKELEGLPGEIDKDLTIGYKGFMKTLGDGYTKGTITSNNINLLKSLATLFKSNEYNARDFSDLAEAFYDFFTPVKKYVLREISSVHGKENEKRNRNPSSKETLYTNKFNDICAALESLLTHIKDKNKYDSEVPKMLVKLTSKITELKPENFDMQNTPTMDSVSLGLNDFVSELEKVYISAYDGQKYEKDVYIYKQRVDTRGKVEIHEVTEYGMNCAKVFLTALSTLSYDFQTLGEKCKGSQFQTIYASNENITNVLGDYLISRGYKVSMSRESHEGQLRNEPKCAGQAIYLSKLNEQIKTAVNLKQVEAWKEEQKKENKFTHPRDADSNKINLLDILDYLQYCLETYYQVRHYATFFSKKQPCSVYEMLCWLSGMPCNNAYEELLGDGLSDPFKDPRKQTKEVAGESEFTVETPESLYLDASPKTMKYANTVRVVRHLCPISHDLLTILLGHGDAETTYAVDFSSNAMNLHYPQKGEDCLQMLLDILCRLLPQLRYLHEKCKLGTEHGGWYSCKYGKVIKTSKWPCSDHSSDEAKDKATCQPKSPLQSYLNDCLPGHLPHRVESIGCNAVCKTCPGSKPGMPCLTPLGFRGFSGSTKRGKDICTVLTKFFDEVDISCLFALSVKPPRTLPEHFGFTLSLVNGWHTSNKSGFRNVLQDTFDNAIYNLSIQLADKQGTLPDALRKAYGSDQESHSRHETDSADLVSLSLRMPCTGADNHCAPYVSTSCVDIYNYLPYKHANLYLSWAIYLPWTFWDLLNNLYNSFCSINCQDWGCRGCLRGDKCKKGSHGVVDKEKPSADCQCPSIVDCKGVAPTLYQYGFVFGEASTLNDSQSPKKCSDFCSQLKNVLKSQYFKKLFEECDNFLWIIRQPFTYLVLALWLLSLLYLLHIMVIRLDLLHIKSHLHSPSTHRIAAQSLLAAARVNKLNRVFYLQP</sequence>
<gene>
    <name evidence="5" type="ORF">BBBOND_0005310</name>
</gene>
<evidence type="ECO:0000256" key="2">
    <source>
        <dbReference type="SAM" id="MobiDB-lite"/>
    </source>
</evidence>
<keyword evidence="3" id="KW-0812">Transmembrane</keyword>
<keyword evidence="1" id="KW-0863">Zinc-finger</keyword>
<dbReference type="EMBL" id="LK055213">
    <property type="protein sequence ID" value="CDR71870.1"/>
    <property type="molecule type" value="Genomic_DNA"/>
</dbReference>
<feature type="zinc finger region" description="C3H1-type" evidence="1">
    <location>
        <begin position="1819"/>
        <end position="1847"/>
    </location>
</feature>
<dbReference type="KEGG" id="bbig:BBBOND_0005310"/>
<dbReference type="VEuPathDB" id="PiroplasmaDB:BBBOND_0005310"/>
<feature type="transmembrane region" description="Helical" evidence="3">
    <location>
        <begin position="1927"/>
        <end position="1948"/>
    </location>
</feature>
<feature type="domain" description="C3H1-type" evidence="4">
    <location>
        <begin position="1819"/>
        <end position="1847"/>
    </location>
</feature>
<dbReference type="PROSITE" id="PS50103">
    <property type="entry name" value="ZF_C3H1"/>
    <property type="match status" value="1"/>
</dbReference>
<reference evidence="5" key="1">
    <citation type="journal article" date="2014" name="Nucleic Acids Res.">
        <title>The evolutionary dynamics of variant antigen genes in Babesia reveal a history of genomic innovation underlying host-parasite interaction.</title>
        <authorList>
            <person name="Jackson A.P."/>
            <person name="Otto T.D."/>
            <person name="Darby A."/>
            <person name="Ramaprasad A."/>
            <person name="Xia D."/>
            <person name="Echaide I.E."/>
            <person name="Farber M."/>
            <person name="Gahlot S."/>
            <person name="Gamble J."/>
            <person name="Gupta D."/>
            <person name="Gupta Y."/>
            <person name="Jackson L."/>
            <person name="Malandrin L."/>
            <person name="Malas T.B."/>
            <person name="Moussa E."/>
            <person name="Nair M."/>
            <person name="Reid AJ."/>
            <person name="Sanders M."/>
            <person name="Sharma J."/>
            <person name="Tracey A."/>
            <person name="Quail M.A."/>
            <person name="Weir W."/>
            <person name="Wastling J.M."/>
            <person name="Hall N."/>
            <person name="Willadsen P."/>
            <person name="Lingelbach K."/>
            <person name="Shiels B."/>
            <person name="Tait A."/>
            <person name="Berriman M."/>
            <person name="Allred D.R."/>
            <person name="Pain A."/>
        </authorList>
    </citation>
    <scope>NUCLEOTIDE SEQUENCE</scope>
    <source>
        <strain evidence="5">Bond</strain>
    </source>
</reference>
<keyword evidence="1" id="KW-0862">Zinc</keyword>
<evidence type="ECO:0000313" key="5">
    <source>
        <dbReference type="EMBL" id="CDR71870.1"/>
    </source>
</evidence>
<evidence type="ECO:0000259" key="4">
    <source>
        <dbReference type="PROSITE" id="PS50103"/>
    </source>
</evidence>
<name>A0A061BK63_BABBI</name>
<accession>A0A061BK63</accession>
<keyword evidence="1" id="KW-0479">Metal-binding</keyword>
<keyword evidence="3" id="KW-0472">Membrane</keyword>
<feature type="compositionally biased region" description="Polar residues" evidence="2">
    <location>
        <begin position="101"/>
        <end position="119"/>
    </location>
</feature>
<organism evidence="5">
    <name type="scientific">Babesia bigemina</name>
    <dbReference type="NCBI Taxonomy" id="5866"/>
    <lineage>
        <taxon>Eukaryota</taxon>
        <taxon>Sar</taxon>
        <taxon>Alveolata</taxon>
        <taxon>Apicomplexa</taxon>
        <taxon>Aconoidasida</taxon>
        <taxon>Piroplasmida</taxon>
        <taxon>Babesiidae</taxon>
        <taxon>Babesia</taxon>
    </lineage>
</organism>
<dbReference type="RefSeq" id="XP_012770813.1">
    <property type="nucleotide sequence ID" value="XM_012915359.1"/>
</dbReference>
<keyword evidence="3" id="KW-1133">Transmembrane helix</keyword>
<evidence type="ECO:0000256" key="1">
    <source>
        <dbReference type="PROSITE-ProRule" id="PRU00723"/>
    </source>
</evidence>
<evidence type="ECO:0000256" key="3">
    <source>
        <dbReference type="SAM" id="Phobius"/>
    </source>
</evidence>
<dbReference type="GeneID" id="24562087"/>
<dbReference type="GO" id="GO:0008270">
    <property type="term" value="F:zinc ion binding"/>
    <property type="evidence" value="ECO:0007669"/>
    <property type="project" value="UniProtKB-KW"/>
</dbReference>
<protein>
    <recommendedName>
        <fullName evidence="4">C3H1-type domain-containing protein</fullName>
    </recommendedName>
</protein>
<dbReference type="InterPro" id="IPR000571">
    <property type="entry name" value="Znf_CCCH"/>
</dbReference>
<proteinExistence type="predicted"/>
<reference evidence="5" key="2">
    <citation type="submission" date="2014-06" db="EMBL/GenBank/DDBJ databases">
        <authorList>
            <person name="Aslett M."/>
            <person name="De Silva Nishadi"/>
        </authorList>
    </citation>
    <scope>NUCLEOTIDE SEQUENCE</scope>
    <source>
        <strain evidence="5">Bond</strain>
    </source>
</reference>
<dbReference type="Gene3D" id="1.20.120.20">
    <property type="entry name" value="Apolipoprotein"/>
    <property type="match status" value="1"/>
</dbReference>
<feature type="region of interest" description="Disordered" evidence="2">
    <location>
        <begin position="101"/>
        <end position="122"/>
    </location>
</feature>